<keyword evidence="3 6" id="KW-0812">Transmembrane</keyword>
<dbReference type="InterPro" id="IPR010070">
    <property type="entry name" value="YjcZ-like"/>
</dbReference>
<proteinExistence type="inferred from homology"/>
<evidence type="ECO:0000256" key="2">
    <source>
        <dbReference type="ARBA" id="ARBA00010221"/>
    </source>
</evidence>
<evidence type="ECO:0000256" key="1">
    <source>
        <dbReference type="ARBA" id="ARBA00004167"/>
    </source>
</evidence>
<accession>A0ABS6JCT3</accession>
<protein>
    <submittedName>
        <fullName evidence="7">YjcZ family sporulation protein</fullName>
    </submittedName>
</protein>
<feature type="transmembrane region" description="Helical" evidence="6">
    <location>
        <begin position="20"/>
        <end position="46"/>
    </location>
</feature>
<dbReference type="NCBIfam" id="TIGR01732">
    <property type="entry name" value="tiny_TM_bacill"/>
    <property type="match status" value="1"/>
</dbReference>
<dbReference type="Pfam" id="PF09680">
    <property type="entry name" value="YjcZ_2"/>
    <property type="match status" value="1"/>
</dbReference>
<evidence type="ECO:0000256" key="5">
    <source>
        <dbReference type="ARBA" id="ARBA00023136"/>
    </source>
</evidence>
<dbReference type="RefSeq" id="WP_217065380.1">
    <property type="nucleotide sequence ID" value="NZ_JAHQCS010000073.1"/>
</dbReference>
<evidence type="ECO:0000313" key="8">
    <source>
        <dbReference type="Proteomes" id="UP000784880"/>
    </source>
</evidence>
<dbReference type="Proteomes" id="UP000784880">
    <property type="component" value="Unassembled WGS sequence"/>
</dbReference>
<evidence type="ECO:0000313" key="7">
    <source>
        <dbReference type="EMBL" id="MBU9711479.1"/>
    </source>
</evidence>
<keyword evidence="4 6" id="KW-1133">Transmembrane helix</keyword>
<sequence length="48" mass="4977">MYGYGYGHPGAYGCYPAAPVAGGFASSFALVLVLFILLAILGAAFVRY</sequence>
<comment type="similarity">
    <text evidence="2">Belongs to the SscA family.</text>
</comment>
<gene>
    <name evidence="7" type="ORF">KS419_07010</name>
</gene>
<organism evidence="7 8">
    <name type="scientific">Evansella tamaricis</name>
    <dbReference type="NCBI Taxonomy" id="2069301"/>
    <lineage>
        <taxon>Bacteria</taxon>
        <taxon>Bacillati</taxon>
        <taxon>Bacillota</taxon>
        <taxon>Bacilli</taxon>
        <taxon>Bacillales</taxon>
        <taxon>Bacillaceae</taxon>
        <taxon>Evansella</taxon>
    </lineage>
</organism>
<reference evidence="7 8" key="1">
    <citation type="submission" date="2021-06" db="EMBL/GenBank/DDBJ databases">
        <title>Bacillus sp. RD4P76, an endophyte from a halophyte.</title>
        <authorList>
            <person name="Sun J.-Q."/>
        </authorList>
    </citation>
    <scope>NUCLEOTIDE SEQUENCE [LARGE SCALE GENOMIC DNA]</scope>
    <source>
        <strain evidence="7 8">CGMCC 1.15917</strain>
    </source>
</reference>
<keyword evidence="5 6" id="KW-0472">Membrane</keyword>
<evidence type="ECO:0000256" key="3">
    <source>
        <dbReference type="ARBA" id="ARBA00022692"/>
    </source>
</evidence>
<name>A0ABS6JCT3_9BACI</name>
<keyword evidence="8" id="KW-1185">Reference proteome</keyword>
<comment type="subcellular location">
    <subcellularLocation>
        <location evidence="1">Membrane</location>
        <topology evidence="1">Single-pass membrane protein</topology>
    </subcellularLocation>
</comment>
<comment type="caution">
    <text evidence="7">The sequence shown here is derived from an EMBL/GenBank/DDBJ whole genome shotgun (WGS) entry which is preliminary data.</text>
</comment>
<dbReference type="EMBL" id="JAHQCS010000073">
    <property type="protein sequence ID" value="MBU9711479.1"/>
    <property type="molecule type" value="Genomic_DNA"/>
</dbReference>
<evidence type="ECO:0000256" key="4">
    <source>
        <dbReference type="ARBA" id="ARBA00022989"/>
    </source>
</evidence>
<evidence type="ECO:0000256" key="6">
    <source>
        <dbReference type="SAM" id="Phobius"/>
    </source>
</evidence>